<reference evidence="2 3" key="1">
    <citation type="journal article" date="2018" name="Mol. Biol. Evol.">
        <title>Analysis of the draft genome of the red seaweed Gracilariopsis chorda provides insights into genome size evolution in Rhodophyta.</title>
        <authorList>
            <person name="Lee J."/>
            <person name="Yang E.C."/>
            <person name="Graf L."/>
            <person name="Yang J.H."/>
            <person name="Qiu H."/>
            <person name="Zel Zion U."/>
            <person name="Chan C.X."/>
            <person name="Stephens T.G."/>
            <person name="Weber A.P.M."/>
            <person name="Boo G.H."/>
            <person name="Boo S.M."/>
            <person name="Kim K.M."/>
            <person name="Shin Y."/>
            <person name="Jung M."/>
            <person name="Lee S.J."/>
            <person name="Yim H.S."/>
            <person name="Lee J.H."/>
            <person name="Bhattacharya D."/>
            <person name="Yoon H.S."/>
        </authorList>
    </citation>
    <scope>NUCLEOTIDE SEQUENCE [LARGE SCALE GENOMIC DNA]</scope>
    <source>
        <strain evidence="2 3">SKKU-2015</strain>
        <tissue evidence="2">Whole body</tissue>
    </source>
</reference>
<evidence type="ECO:0000313" key="3">
    <source>
        <dbReference type="Proteomes" id="UP000247409"/>
    </source>
</evidence>
<dbReference type="EMBL" id="NBIV01000003">
    <property type="protein sequence ID" value="PXF49619.1"/>
    <property type="molecule type" value="Genomic_DNA"/>
</dbReference>
<sequence>MKSIVSCVVLVLLLFTSGEATDGCERPLVPFDRELIGKSYGRAATCGPARFNAYSSVRIYQSNITFSPLDEDFNHGGEPRGYVCGKRLTYFYQRARPPLLQILPRVVIPPELGRDLSYCGPAQARGAIWATPMGRNREAFINAVNETVREVALIRDYGCEVPPGSFLPVRVNNFRNVKANAVITYLLGIAYQYNFCI</sequence>
<keyword evidence="1" id="KW-0732">Signal</keyword>
<dbReference type="OrthoDB" id="10532982at2759"/>
<keyword evidence="3" id="KW-1185">Reference proteome</keyword>
<feature type="signal peptide" evidence="1">
    <location>
        <begin position="1"/>
        <end position="20"/>
    </location>
</feature>
<dbReference type="Proteomes" id="UP000247409">
    <property type="component" value="Unassembled WGS sequence"/>
</dbReference>
<gene>
    <name evidence="2" type="ORF">BWQ96_00497</name>
</gene>
<evidence type="ECO:0000256" key="1">
    <source>
        <dbReference type="SAM" id="SignalP"/>
    </source>
</evidence>
<evidence type="ECO:0000313" key="2">
    <source>
        <dbReference type="EMBL" id="PXF49619.1"/>
    </source>
</evidence>
<name>A0A2V3J5E9_9FLOR</name>
<accession>A0A2V3J5E9</accession>
<comment type="caution">
    <text evidence="2">The sequence shown here is derived from an EMBL/GenBank/DDBJ whole genome shotgun (WGS) entry which is preliminary data.</text>
</comment>
<dbReference type="AlphaFoldDB" id="A0A2V3J5E9"/>
<organism evidence="2 3">
    <name type="scientific">Gracilariopsis chorda</name>
    <dbReference type="NCBI Taxonomy" id="448386"/>
    <lineage>
        <taxon>Eukaryota</taxon>
        <taxon>Rhodophyta</taxon>
        <taxon>Florideophyceae</taxon>
        <taxon>Rhodymeniophycidae</taxon>
        <taxon>Gracilariales</taxon>
        <taxon>Gracilariaceae</taxon>
        <taxon>Gracilariopsis</taxon>
    </lineage>
</organism>
<feature type="chain" id="PRO_5015906182" evidence="1">
    <location>
        <begin position="21"/>
        <end position="197"/>
    </location>
</feature>
<proteinExistence type="predicted"/>
<protein>
    <submittedName>
        <fullName evidence="2">Uncharacterized protein</fullName>
    </submittedName>
</protein>